<dbReference type="PROSITE" id="PS50048">
    <property type="entry name" value="ZN2_CY6_FUNGAL_2"/>
    <property type="match status" value="1"/>
</dbReference>
<reference evidence="9" key="1">
    <citation type="journal article" date="2015" name="Genome Announc.">
        <title>Draft genome sequence of Talaromyces cellulolyticus strain Y-94, a source of lignocellulosic biomass-degrading enzymes.</title>
        <authorList>
            <person name="Fujii T."/>
            <person name="Koike H."/>
            <person name="Sawayama S."/>
            <person name="Yano S."/>
            <person name="Inoue H."/>
        </authorList>
    </citation>
    <scope>NUCLEOTIDE SEQUENCE [LARGE SCALE GENOMIC DNA]</scope>
    <source>
        <strain evidence="9">Y-94</strain>
    </source>
</reference>
<evidence type="ECO:0000259" key="7">
    <source>
        <dbReference type="PROSITE" id="PS50048"/>
    </source>
</evidence>
<evidence type="ECO:0000256" key="6">
    <source>
        <dbReference type="SAM" id="MobiDB-lite"/>
    </source>
</evidence>
<feature type="compositionally biased region" description="Polar residues" evidence="6">
    <location>
        <begin position="74"/>
        <end position="84"/>
    </location>
</feature>
<dbReference type="EMBL" id="DF933840">
    <property type="protein sequence ID" value="GAM42247.1"/>
    <property type="molecule type" value="Genomic_DNA"/>
</dbReference>
<dbReference type="InterPro" id="IPR001138">
    <property type="entry name" value="Zn2Cys6_DnaBD"/>
</dbReference>
<evidence type="ECO:0000256" key="2">
    <source>
        <dbReference type="ARBA" id="ARBA00023015"/>
    </source>
</evidence>
<gene>
    <name evidence="8" type="ORF">TCE0_044r16032</name>
</gene>
<keyword evidence="9" id="KW-1185">Reference proteome</keyword>
<dbReference type="SUPFAM" id="SSF57701">
    <property type="entry name" value="Zn2/Cys6 DNA-binding domain"/>
    <property type="match status" value="1"/>
</dbReference>
<sequence length="680" mass="76348">MPTPKVKDSDRQRCAKACGNCKRRKERCDGSRPCRRCVSRRVETQCRSSSSPTSSTVRPEQVSYVVSQPQPSYLCSPAPTSQDAPQHRHASPRNRSDCRDESDEPAQVATSSDIAAACLYSYHLPETVRDGYNDIPFVGNTANLSLLQQVHQLVEKSLGPSSISQKHLQHHLVDPCGRSASSKLTGASCPPNKPTLADSIYLAQWCLRATNSVLGVVNEEDLLHDMFQWVQTTSNTASISDPVYYLVLAIGAQTCPEDRDELAETYFEYGQHLTTNFFMEDPRTIAVECHILATLYLLGASRRNAAFMVFGNAVRASYALGIHQKDTGATDTDESRYRERLWAAIRKLDVFTSVSLGRPLATRECRDTTADENYSPSNDICSIFEMILVEVYTKHQVAVDSLQRVTERHRQWAGRLNFQFPEGFDTYSTCEPNITLLNLKESYYWTIMLLARPFLLQTVFSQAAQGRLSGMRDAINTSVAIRSTSPECILAHACVDSAVRNLDMLEGLLSTPYLPKRLPFTINSVFGSVMTLSIAQFADFDLVFPLGKSLDLAQRLLGKFRVHDAVADHYLSIAEYLRGICDEYLERRVRREMERQNLLIRSMIGSIHEPPDVSKEKNTERVEDSMVAPCDPIGPAFMMHGSIPFDMQWLPGTQTSMANTLDKFDEFMLPDLLSPTTWLQ</sequence>
<feature type="domain" description="Zn(2)-C6 fungal-type" evidence="7">
    <location>
        <begin position="17"/>
        <end position="48"/>
    </location>
</feature>
<dbReference type="InterPro" id="IPR007219">
    <property type="entry name" value="XnlR_reg_dom"/>
</dbReference>
<dbReference type="GO" id="GO:0006351">
    <property type="term" value="P:DNA-templated transcription"/>
    <property type="evidence" value="ECO:0007669"/>
    <property type="project" value="InterPro"/>
</dbReference>
<dbReference type="PROSITE" id="PS00463">
    <property type="entry name" value="ZN2_CY6_FUNGAL_1"/>
    <property type="match status" value="1"/>
</dbReference>
<dbReference type="Pfam" id="PF04082">
    <property type="entry name" value="Fungal_trans"/>
    <property type="match status" value="1"/>
</dbReference>
<dbReference type="Gene3D" id="4.10.240.10">
    <property type="entry name" value="Zn(2)-C6 fungal-type DNA-binding domain"/>
    <property type="match status" value="1"/>
</dbReference>
<dbReference type="CDD" id="cd12148">
    <property type="entry name" value="fungal_TF_MHR"/>
    <property type="match status" value="1"/>
</dbReference>
<dbReference type="CDD" id="cd00067">
    <property type="entry name" value="GAL4"/>
    <property type="match status" value="1"/>
</dbReference>
<keyword evidence="5" id="KW-0539">Nucleus</keyword>
<dbReference type="SMART" id="SM00066">
    <property type="entry name" value="GAL4"/>
    <property type="match status" value="1"/>
</dbReference>
<protein>
    <recommendedName>
        <fullName evidence="7">Zn(2)-C6 fungal-type domain-containing protein</fullName>
    </recommendedName>
</protein>
<dbReference type="GO" id="GO:0000435">
    <property type="term" value="P:positive regulation of transcription from RNA polymerase II promoter by galactose"/>
    <property type="evidence" value="ECO:0007669"/>
    <property type="project" value="TreeGrafter"/>
</dbReference>
<accession>A0A478EAF7</accession>
<keyword evidence="1" id="KW-0479">Metal-binding</keyword>
<name>A0A478EAF7_TALPI</name>
<keyword evidence="4" id="KW-0804">Transcription</keyword>
<dbReference type="GO" id="GO:0000981">
    <property type="term" value="F:DNA-binding transcription factor activity, RNA polymerase II-specific"/>
    <property type="evidence" value="ECO:0007669"/>
    <property type="project" value="InterPro"/>
</dbReference>
<feature type="region of interest" description="Disordered" evidence="6">
    <location>
        <begin position="74"/>
        <end position="109"/>
    </location>
</feature>
<evidence type="ECO:0000256" key="1">
    <source>
        <dbReference type="ARBA" id="ARBA00022723"/>
    </source>
</evidence>
<evidence type="ECO:0000256" key="3">
    <source>
        <dbReference type="ARBA" id="ARBA00023125"/>
    </source>
</evidence>
<dbReference type="AlphaFoldDB" id="A0A478EAF7"/>
<keyword evidence="2" id="KW-0805">Transcription regulation</keyword>
<dbReference type="PANTHER" id="PTHR47424">
    <property type="entry name" value="REGULATORY PROTEIN GAL4"/>
    <property type="match status" value="1"/>
</dbReference>
<keyword evidence="3" id="KW-0238">DNA-binding</keyword>
<evidence type="ECO:0000313" key="9">
    <source>
        <dbReference type="Proteomes" id="UP000053095"/>
    </source>
</evidence>
<dbReference type="PANTHER" id="PTHR47424:SF9">
    <property type="entry name" value="TAH-2"/>
    <property type="match status" value="1"/>
</dbReference>
<dbReference type="Pfam" id="PF00172">
    <property type="entry name" value="Zn_clus"/>
    <property type="match status" value="1"/>
</dbReference>
<dbReference type="GO" id="GO:0005634">
    <property type="term" value="C:nucleus"/>
    <property type="evidence" value="ECO:0007669"/>
    <property type="project" value="TreeGrafter"/>
</dbReference>
<dbReference type="InterPro" id="IPR036864">
    <property type="entry name" value="Zn2-C6_fun-type_DNA-bd_sf"/>
</dbReference>
<dbReference type="SMART" id="SM00906">
    <property type="entry name" value="Fungal_trans"/>
    <property type="match status" value="1"/>
</dbReference>
<proteinExistence type="predicted"/>
<dbReference type="Proteomes" id="UP000053095">
    <property type="component" value="Unassembled WGS sequence"/>
</dbReference>
<organism evidence="8 9">
    <name type="scientific">Talaromyces pinophilus</name>
    <name type="common">Penicillium pinophilum</name>
    <dbReference type="NCBI Taxonomy" id="128442"/>
    <lineage>
        <taxon>Eukaryota</taxon>
        <taxon>Fungi</taxon>
        <taxon>Dikarya</taxon>
        <taxon>Ascomycota</taxon>
        <taxon>Pezizomycotina</taxon>
        <taxon>Eurotiomycetes</taxon>
        <taxon>Eurotiomycetidae</taxon>
        <taxon>Eurotiales</taxon>
        <taxon>Trichocomaceae</taxon>
        <taxon>Talaromyces</taxon>
        <taxon>Talaromyces sect. Talaromyces</taxon>
    </lineage>
</organism>
<evidence type="ECO:0000256" key="4">
    <source>
        <dbReference type="ARBA" id="ARBA00023163"/>
    </source>
</evidence>
<dbReference type="InterPro" id="IPR051127">
    <property type="entry name" value="Fungal_SecMet_Regulators"/>
</dbReference>
<dbReference type="GO" id="GO:0000978">
    <property type="term" value="F:RNA polymerase II cis-regulatory region sequence-specific DNA binding"/>
    <property type="evidence" value="ECO:0007669"/>
    <property type="project" value="TreeGrafter"/>
</dbReference>
<evidence type="ECO:0000313" key="8">
    <source>
        <dbReference type="EMBL" id="GAM42247.1"/>
    </source>
</evidence>
<evidence type="ECO:0000256" key="5">
    <source>
        <dbReference type="ARBA" id="ARBA00023242"/>
    </source>
</evidence>
<dbReference type="GO" id="GO:0008270">
    <property type="term" value="F:zinc ion binding"/>
    <property type="evidence" value="ECO:0007669"/>
    <property type="project" value="InterPro"/>
</dbReference>